<organism evidence="3 4">
    <name type="scientific">Christiangramia aestuarii</name>
    <dbReference type="NCBI Taxonomy" id="1028746"/>
    <lineage>
        <taxon>Bacteria</taxon>
        <taxon>Pseudomonadati</taxon>
        <taxon>Bacteroidota</taxon>
        <taxon>Flavobacteriia</taxon>
        <taxon>Flavobacteriales</taxon>
        <taxon>Flavobacteriaceae</taxon>
        <taxon>Christiangramia</taxon>
    </lineage>
</organism>
<dbReference type="Gene3D" id="3.40.50.2000">
    <property type="entry name" value="Glycogen Phosphorylase B"/>
    <property type="match status" value="2"/>
</dbReference>
<dbReference type="InterPro" id="IPR028098">
    <property type="entry name" value="Glyco_trans_4-like_N"/>
</dbReference>
<feature type="domain" description="Glycosyltransferase subfamily 4-like N-terminal" evidence="2">
    <location>
        <begin position="12"/>
        <end position="165"/>
    </location>
</feature>
<evidence type="ECO:0000313" key="3">
    <source>
        <dbReference type="EMBL" id="MUP42195.1"/>
    </source>
</evidence>
<dbReference type="OrthoDB" id="7560678at2"/>
<dbReference type="EMBL" id="VJVW01000002">
    <property type="protein sequence ID" value="MUP42195.1"/>
    <property type="molecule type" value="Genomic_DNA"/>
</dbReference>
<sequence>MKILHCLNSPRIGGLERLVVNLVIAQKKRGLNVAIMLDSRKGEYLNDLVDNGLYIIDSGVKGGFDFRFNIYKRLKKDFKNFDLIHFHSFSPVKLFAAQKFPHVYTIHGLSKGVRKENYIKYHSREALKKKLLNNVSCFIANSQYTLNCSRNHYGLGNVYKVVVLNGSKIEIKNNLVRKEECAPSFKIGMVSRFTRRKRIDRLINSFEKFLNMNGKGILYLVGDGSEADNIRQMIKAKCLEKYITMPGYITEVNSYYQEFDICVHPSDNEGFGLVGVEAYSNGKPILAFEDSGGLREVIEPFEPEDILKSEQAMAERMLFYYNNHKKIEQSALERRRYAIENFSLERMERDYFEVYNNILGL</sequence>
<comment type="caution">
    <text evidence="3">The sequence shown here is derived from an EMBL/GenBank/DDBJ whole genome shotgun (WGS) entry which is preliminary data.</text>
</comment>
<keyword evidence="4" id="KW-1185">Reference proteome</keyword>
<gene>
    <name evidence="3" type="ORF">FLP08_06390</name>
</gene>
<accession>A0A7K1LN11</accession>
<evidence type="ECO:0000259" key="2">
    <source>
        <dbReference type="Pfam" id="PF13439"/>
    </source>
</evidence>
<proteinExistence type="predicted"/>
<evidence type="ECO:0000259" key="1">
    <source>
        <dbReference type="Pfam" id="PF00534"/>
    </source>
</evidence>
<dbReference type="SUPFAM" id="SSF53756">
    <property type="entry name" value="UDP-Glycosyltransferase/glycogen phosphorylase"/>
    <property type="match status" value="1"/>
</dbReference>
<dbReference type="Proteomes" id="UP000460416">
    <property type="component" value="Unassembled WGS sequence"/>
</dbReference>
<dbReference type="Pfam" id="PF13439">
    <property type="entry name" value="Glyco_transf_4"/>
    <property type="match status" value="1"/>
</dbReference>
<reference evidence="3 4" key="1">
    <citation type="submission" date="2019-07" db="EMBL/GenBank/DDBJ databases">
        <title>Gramella aestuarii sp. nov., isolated from a tidal flat, and emended description of Gramella echinicola.</title>
        <authorList>
            <person name="Liu L."/>
        </authorList>
    </citation>
    <scope>NUCLEOTIDE SEQUENCE [LARGE SCALE GENOMIC DNA]</scope>
    <source>
        <strain evidence="3 4">BS12</strain>
    </source>
</reference>
<protein>
    <submittedName>
        <fullName evidence="3">Glycosyltransferase family 4 protein</fullName>
    </submittedName>
</protein>
<dbReference type="AlphaFoldDB" id="A0A7K1LN11"/>
<dbReference type="GO" id="GO:0016757">
    <property type="term" value="F:glycosyltransferase activity"/>
    <property type="evidence" value="ECO:0007669"/>
    <property type="project" value="InterPro"/>
</dbReference>
<feature type="domain" description="Glycosyl transferase family 1" evidence="1">
    <location>
        <begin position="185"/>
        <end position="326"/>
    </location>
</feature>
<dbReference type="InterPro" id="IPR001296">
    <property type="entry name" value="Glyco_trans_1"/>
</dbReference>
<name>A0A7K1LN11_9FLAO</name>
<keyword evidence="3" id="KW-0808">Transferase</keyword>
<dbReference type="RefSeq" id="WP_156275159.1">
    <property type="nucleotide sequence ID" value="NZ_BAABGI010000001.1"/>
</dbReference>
<dbReference type="PANTHER" id="PTHR12526:SF630">
    <property type="entry name" value="GLYCOSYLTRANSFERASE"/>
    <property type="match status" value="1"/>
</dbReference>
<dbReference type="CDD" id="cd03801">
    <property type="entry name" value="GT4_PimA-like"/>
    <property type="match status" value="1"/>
</dbReference>
<dbReference type="PANTHER" id="PTHR12526">
    <property type="entry name" value="GLYCOSYLTRANSFERASE"/>
    <property type="match status" value="1"/>
</dbReference>
<evidence type="ECO:0000313" key="4">
    <source>
        <dbReference type="Proteomes" id="UP000460416"/>
    </source>
</evidence>
<dbReference type="Pfam" id="PF00534">
    <property type="entry name" value="Glycos_transf_1"/>
    <property type="match status" value="1"/>
</dbReference>